<dbReference type="EMBL" id="JACGWX010000007">
    <property type="protein sequence ID" value="MBA8848767.1"/>
    <property type="molecule type" value="Genomic_DNA"/>
</dbReference>
<feature type="compositionally biased region" description="Low complexity" evidence="2">
    <location>
        <begin position="202"/>
        <end position="216"/>
    </location>
</feature>
<name>A0A839EBD9_9MICO</name>
<comment type="caution">
    <text evidence="3">The sequence shown here is derived from an EMBL/GenBank/DDBJ whole genome shotgun (WGS) entry which is preliminary data.</text>
</comment>
<dbReference type="InterPro" id="IPR014717">
    <property type="entry name" value="Transl_elong_EF1B/ribsomal_bS6"/>
</dbReference>
<accession>A0A839EBD9</accession>
<dbReference type="AlphaFoldDB" id="A0A839EBD9"/>
<sequence length="216" mass="22514">MSILRLWVIGSAFVAALLLLAGWFLGVQPRLAEVSASNAERQNVATVNAQYEAVLADLRELSENLPALESELAAVRVEIPQDPELSTYLGQLNVLAEASGVSLNEVTANTPQLVEARLVEPYGVTDLVAIPVQISALGAPEDITRFLRSAQFGPRLLLVAGFGIGDDGGSGRVSLDGFIFVLPEEGAALPSVDEGAVGGVDPSVEPSAEPSTSPSP</sequence>
<protein>
    <submittedName>
        <fullName evidence="3">Tfp pilus assembly protein PilO</fullName>
    </submittedName>
</protein>
<feature type="region of interest" description="Disordered" evidence="2">
    <location>
        <begin position="191"/>
        <end position="216"/>
    </location>
</feature>
<dbReference type="RefSeq" id="WP_182491554.1">
    <property type="nucleotide sequence ID" value="NZ_BAAAOV010000001.1"/>
</dbReference>
<dbReference type="Proteomes" id="UP000585905">
    <property type="component" value="Unassembled WGS sequence"/>
</dbReference>
<keyword evidence="4" id="KW-1185">Reference proteome</keyword>
<dbReference type="Gene3D" id="3.30.70.60">
    <property type="match status" value="1"/>
</dbReference>
<keyword evidence="1" id="KW-0175">Coiled coil</keyword>
<proteinExistence type="predicted"/>
<gene>
    <name evidence="3" type="ORF">FHX53_002381</name>
</gene>
<evidence type="ECO:0000256" key="1">
    <source>
        <dbReference type="SAM" id="Coils"/>
    </source>
</evidence>
<evidence type="ECO:0000313" key="3">
    <source>
        <dbReference type="EMBL" id="MBA8848767.1"/>
    </source>
</evidence>
<evidence type="ECO:0000313" key="4">
    <source>
        <dbReference type="Proteomes" id="UP000585905"/>
    </source>
</evidence>
<organism evidence="3 4">
    <name type="scientific">Microcella alkalica</name>
    <dbReference type="NCBI Taxonomy" id="355930"/>
    <lineage>
        <taxon>Bacteria</taxon>
        <taxon>Bacillati</taxon>
        <taxon>Actinomycetota</taxon>
        <taxon>Actinomycetes</taxon>
        <taxon>Micrococcales</taxon>
        <taxon>Microbacteriaceae</taxon>
        <taxon>Microcella</taxon>
    </lineage>
</organism>
<feature type="coiled-coil region" evidence="1">
    <location>
        <begin position="44"/>
        <end position="78"/>
    </location>
</feature>
<evidence type="ECO:0000256" key="2">
    <source>
        <dbReference type="SAM" id="MobiDB-lite"/>
    </source>
</evidence>
<reference evidence="3 4" key="1">
    <citation type="submission" date="2020-07" db="EMBL/GenBank/DDBJ databases">
        <title>Sequencing the genomes of 1000 actinobacteria strains.</title>
        <authorList>
            <person name="Klenk H.-P."/>
        </authorList>
    </citation>
    <scope>NUCLEOTIDE SEQUENCE [LARGE SCALE GENOMIC DNA]</scope>
    <source>
        <strain evidence="3 4">DSM 19663</strain>
    </source>
</reference>